<proteinExistence type="predicted"/>
<evidence type="ECO:0000256" key="1">
    <source>
        <dbReference type="SAM" id="Phobius"/>
    </source>
</evidence>
<sequence length="298" mass="33629">MSWTDIRIATNGRQCNYWHMAAITLLFYDHILTFKTEIKCLWKRQSNISAHLFFLHRYFNPITMIITFVTLFDNLPVSCKALSNLREGILIVAQLIVTIIMTLRVYALYGCSKRMLYFLLAVIAVLFTIAVIMTFTVHTNSPVSPPSTGGCSTQLDFDRVYHAGAAVAWMTIFSYDALLFGLAVYNAFITRQELRMIKSLKVRVSLRVILLRDGDVMTAINLANILSFYDCMRGGLAPITSSISVTLVSRLMLNLHQVMSTGIYLSRTVSVLETVETGIAFQRRNSTSVGDNYNDNDV</sequence>
<dbReference type="Proteomes" id="UP000053593">
    <property type="component" value="Unassembled WGS sequence"/>
</dbReference>
<reference evidence="3 4" key="1">
    <citation type="submission" date="2014-04" db="EMBL/GenBank/DDBJ databases">
        <title>Evolutionary Origins and Diversification of the Mycorrhizal Mutualists.</title>
        <authorList>
            <consortium name="DOE Joint Genome Institute"/>
            <consortium name="Mycorrhizal Genomics Consortium"/>
            <person name="Kohler A."/>
            <person name="Kuo A."/>
            <person name="Nagy L.G."/>
            <person name="Floudas D."/>
            <person name="Copeland A."/>
            <person name="Barry K.W."/>
            <person name="Cichocki N."/>
            <person name="Veneault-Fourrey C."/>
            <person name="LaButti K."/>
            <person name="Lindquist E.A."/>
            <person name="Lipzen A."/>
            <person name="Lundell T."/>
            <person name="Morin E."/>
            <person name="Murat C."/>
            <person name="Riley R."/>
            <person name="Ohm R."/>
            <person name="Sun H."/>
            <person name="Tunlid A."/>
            <person name="Henrissat B."/>
            <person name="Grigoriev I.V."/>
            <person name="Hibbett D.S."/>
            <person name="Martin F."/>
        </authorList>
    </citation>
    <scope>NUCLEOTIDE SEQUENCE [LARGE SCALE GENOMIC DNA]</scope>
    <source>
        <strain evidence="3 4">FD-317 M1</strain>
    </source>
</reference>
<feature type="domain" description="DUF6533" evidence="2">
    <location>
        <begin position="17"/>
        <end position="59"/>
    </location>
</feature>
<feature type="transmembrane region" description="Helical" evidence="1">
    <location>
        <begin position="166"/>
        <end position="188"/>
    </location>
</feature>
<protein>
    <submittedName>
        <fullName evidence="3">Unplaced genomic scaffold GYMLUscaffold_108, whole genome shotgun sequence</fullName>
    </submittedName>
</protein>
<dbReference type="OrthoDB" id="2686513at2759"/>
<keyword evidence="1" id="KW-1133">Transmembrane helix</keyword>
<dbReference type="AlphaFoldDB" id="A0A0D0C1R2"/>
<dbReference type="HOGENOM" id="CLU_035509_7_0_1"/>
<name>A0A0D0C1R2_9AGAR</name>
<accession>A0A0D0C1R2</accession>
<evidence type="ECO:0000313" key="3">
    <source>
        <dbReference type="EMBL" id="KIK51737.1"/>
    </source>
</evidence>
<keyword evidence="1" id="KW-0472">Membrane</keyword>
<organism evidence="3 4">
    <name type="scientific">Collybiopsis luxurians FD-317 M1</name>
    <dbReference type="NCBI Taxonomy" id="944289"/>
    <lineage>
        <taxon>Eukaryota</taxon>
        <taxon>Fungi</taxon>
        <taxon>Dikarya</taxon>
        <taxon>Basidiomycota</taxon>
        <taxon>Agaricomycotina</taxon>
        <taxon>Agaricomycetes</taxon>
        <taxon>Agaricomycetidae</taxon>
        <taxon>Agaricales</taxon>
        <taxon>Marasmiineae</taxon>
        <taxon>Omphalotaceae</taxon>
        <taxon>Collybiopsis</taxon>
        <taxon>Collybiopsis luxurians</taxon>
    </lineage>
</organism>
<dbReference type="EMBL" id="KN834856">
    <property type="protein sequence ID" value="KIK51737.1"/>
    <property type="molecule type" value="Genomic_DNA"/>
</dbReference>
<gene>
    <name evidence="3" type="ORF">GYMLUDRAFT_78067</name>
</gene>
<keyword evidence="4" id="KW-1185">Reference proteome</keyword>
<feature type="transmembrane region" description="Helical" evidence="1">
    <location>
        <begin position="55"/>
        <end position="77"/>
    </location>
</feature>
<dbReference type="InterPro" id="IPR045340">
    <property type="entry name" value="DUF6533"/>
</dbReference>
<feature type="transmembrane region" description="Helical" evidence="1">
    <location>
        <begin position="89"/>
        <end position="109"/>
    </location>
</feature>
<dbReference type="Pfam" id="PF20151">
    <property type="entry name" value="DUF6533"/>
    <property type="match status" value="1"/>
</dbReference>
<keyword evidence="1" id="KW-0812">Transmembrane</keyword>
<evidence type="ECO:0000259" key="2">
    <source>
        <dbReference type="Pfam" id="PF20151"/>
    </source>
</evidence>
<feature type="transmembrane region" description="Helical" evidence="1">
    <location>
        <begin position="116"/>
        <end position="137"/>
    </location>
</feature>
<evidence type="ECO:0000313" key="4">
    <source>
        <dbReference type="Proteomes" id="UP000053593"/>
    </source>
</evidence>